<dbReference type="GO" id="GO:0003677">
    <property type="term" value="F:DNA binding"/>
    <property type="evidence" value="ECO:0007669"/>
    <property type="project" value="UniProtKB-KW"/>
</dbReference>
<protein>
    <submittedName>
        <fullName evidence="5">Helix-turn-helix transcriptional regulator</fullName>
    </submittedName>
</protein>
<reference evidence="5" key="1">
    <citation type="submission" date="2021-02" db="EMBL/GenBank/DDBJ databases">
        <title>Abyssanaerobacter marinus gen.nov., sp., nov, anaerobic bacterium isolated from the Onnuri vent field of Indian Ocean and suggestion of Mogibacteriaceae fam. nov., and proposal of reclassification of ambiguous this family's genus member.</title>
        <authorList>
            <person name="Kim Y.J."/>
            <person name="Yang J.-A."/>
        </authorList>
    </citation>
    <scope>NUCLEOTIDE SEQUENCE</scope>
    <source>
        <strain evidence="5">DSM 2634</strain>
    </source>
</reference>
<comment type="caution">
    <text evidence="5">The sequence shown here is derived from an EMBL/GenBank/DDBJ whole genome shotgun (WGS) entry which is preliminary data.</text>
</comment>
<dbReference type="EMBL" id="JAFJZZ010000009">
    <property type="protein sequence ID" value="MBN7774402.1"/>
    <property type="molecule type" value="Genomic_DNA"/>
</dbReference>
<dbReference type="SMART" id="SM00530">
    <property type="entry name" value="HTH_XRE"/>
    <property type="match status" value="1"/>
</dbReference>
<dbReference type="RefSeq" id="WP_206583244.1">
    <property type="nucleotide sequence ID" value="NZ_JAFJZZ010000009.1"/>
</dbReference>
<dbReference type="GO" id="GO:0005829">
    <property type="term" value="C:cytosol"/>
    <property type="evidence" value="ECO:0007669"/>
    <property type="project" value="TreeGrafter"/>
</dbReference>
<accession>A0A939II00</accession>
<dbReference type="Gene3D" id="1.10.260.40">
    <property type="entry name" value="lambda repressor-like DNA-binding domains"/>
    <property type="match status" value="1"/>
</dbReference>
<keyword evidence="6" id="KW-1185">Reference proteome</keyword>
<evidence type="ECO:0000313" key="6">
    <source>
        <dbReference type="Proteomes" id="UP000664545"/>
    </source>
</evidence>
<keyword evidence="3" id="KW-0804">Transcription</keyword>
<evidence type="ECO:0000313" key="5">
    <source>
        <dbReference type="EMBL" id="MBN7774402.1"/>
    </source>
</evidence>
<dbReference type="PANTHER" id="PTHR46797:SF23">
    <property type="entry name" value="HTH-TYPE TRANSCRIPTIONAL REGULATOR SUTR"/>
    <property type="match status" value="1"/>
</dbReference>
<evidence type="ECO:0000256" key="2">
    <source>
        <dbReference type="ARBA" id="ARBA00023125"/>
    </source>
</evidence>
<dbReference type="SUPFAM" id="SSF47413">
    <property type="entry name" value="lambda repressor-like DNA-binding domains"/>
    <property type="match status" value="1"/>
</dbReference>
<keyword evidence="1" id="KW-0805">Transcription regulation</keyword>
<dbReference type="PANTHER" id="PTHR46797">
    <property type="entry name" value="HTH-TYPE TRANSCRIPTIONAL REGULATOR"/>
    <property type="match status" value="1"/>
</dbReference>
<dbReference type="Proteomes" id="UP000664545">
    <property type="component" value="Unassembled WGS sequence"/>
</dbReference>
<dbReference type="Pfam" id="PF01381">
    <property type="entry name" value="HTH_3"/>
    <property type="match status" value="1"/>
</dbReference>
<name>A0A939II00_CLOAM</name>
<dbReference type="InterPro" id="IPR001387">
    <property type="entry name" value="Cro/C1-type_HTH"/>
</dbReference>
<dbReference type="PROSITE" id="PS50943">
    <property type="entry name" value="HTH_CROC1"/>
    <property type="match status" value="1"/>
</dbReference>
<dbReference type="InterPro" id="IPR050807">
    <property type="entry name" value="TransReg_Diox_bact_type"/>
</dbReference>
<dbReference type="CDD" id="cd00093">
    <property type="entry name" value="HTH_XRE"/>
    <property type="match status" value="1"/>
</dbReference>
<dbReference type="GO" id="GO:0003700">
    <property type="term" value="F:DNA-binding transcription factor activity"/>
    <property type="evidence" value="ECO:0007669"/>
    <property type="project" value="TreeGrafter"/>
</dbReference>
<evidence type="ECO:0000259" key="4">
    <source>
        <dbReference type="PROSITE" id="PS50943"/>
    </source>
</evidence>
<gene>
    <name evidence="5" type="ORF">JYB65_13630</name>
</gene>
<dbReference type="InterPro" id="IPR010982">
    <property type="entry name" value="Lambda_DNA-bd_dom_sf"/>
</dbReference>
<dbReference type="AlphaFoldDB" id="A0A939II00"/>
<evidence type="ECO:0000256" key="3">
    <source>
        <dbReference type="ARBA" id="ARBA00023163"/>
    </source>
</evidence>
<sequence length="75" mass="8735">MNLLHIFATNVTLYRKKGNLSQEKLAELAGLHRTYISSVEREKRNISIDNIQAIAEALEVEPYKLFIERDEENVF</sequence>
<proteinExistence type="predicted"/>
<feature type="domain" description="HTH cro/C1-type" evidence="4">
    <location>
        <begin position="14"/>
        <end position="65"/>
    </location>
</feature>
<keyword evidence="2" id="KW-0238">DNA-binding</keyword>
<evidence type="ECO:0000256" key="1">
    <source>
        <dbReference type="ARBA" id="ARBA00023015"/>
    </source>
</evidence>
<organism evidence="5 6">
    <name type="scientific">Clostridium aminobutyricum</name>
    <dbReference type="NCBI Taxonomy" id="33953"/>
    <lineage>
        <taxon>Bacteria</taxon>
        <taxon>Bacillati</taxon>
        <taxon>Bacillota</taxon>
        <taxon>Clostridia</taxon>
        <taxon>Eubacteriales</taxon>
        <taxon>Clostridiaceae</taxon>
        <taxon>Clostridium</taxon>
    </lineage>
</organism>